<dbReference type="InterPro" id="IPR011993">
    <property type="entry name" value="PH-like_dom_sf"/>
</dbReference>
<dbReference type="PROSITE" id="PS50003">
    <property type="entry name" value="PH_DOMAIN"/>
    <property type="match status" value="1"/>
</dbReference>
<organism evidence="2 3">
    <name type="scientific">Daphnia sinensis</name>
    <dbReference type="NCBI Taxonomy" id="1820382"/>
    <lineage>
        <taxon>Eukaryota</taxon>
        <taxon>Metazoa</taxon>
        <taxon>Ecdysozoa</taxon>
        <taxon>Arthropoda</taxon>
        <taxon>Crustacea</taxon>
        <taxon>Branchiopoda</taxon>
        <taxon>Diplostraca</taxon>
        <taxon>Cladocera</taxon>
        <taxon>Anomopoda</taxon>
        <taxon>Daphniidae</taxon>
        <taxon>Daphnia</taxon>
        <taxon>Daphnia similis group</taxon>
    </lineage>
</organism>
<evidence type="ECO:0000313" key="2">
    <source>
        <dbReference type="EMBL" id="KAI9551575.1"/>
    </source>
</evidence>
<evidence type="ECO:0000313" key="3">
    <source>
        <dbReference type="Proteomes" id="UP000820818"/>
    </source>
</evidence>
<reference evidence="2 3" key="1">
    <citation type="submission" date="2022-05" db="EMBL/GenBank/DDBJ databases">
        <title>A multi-omics perspective on studying reproductive biology in Daphnia sinensis.</title>
        <authorList>
            <person name="Jia J."/>
        </authorList>
    </citation>
    <scope>NUCLEOTIDE SEQUENCE [LARGE SCALE GENOMIC DNA]</scope>
    <source>
        <strain evidence="2 3">WSL</strain>
    </source>
</reference>
<dbReference type="GO" id="GO:0001881">
    <property type="term" value="P:receptor recycling"/>
    <property type="evidence" value="ECO:0007669"/>
    <property type="project" value="TreeGrafter"/>
</dbReference>
<dbReference type="AlphaFoldDB" id="A0AAD5KW68"/>
<keyword evidence="3" id="KW-1185">Reference proteome</keyword>
<dbReference type="Pfam" id="PF00169">
    <property type="entry name" value="PH"/>
    <property type="match status" value="1"/>
</dbReference>
<dbReference type="Proteomes" id="UP000820818">
    <property type="component" value="Linkage Group LG10"/>
</dbReference>
<dbReference type="Gene3D" id="2.30.29.30">
    <property type="entry name" value="Pleckstrin-homology domain (PH domain)/Phosphotyrosine-binding domain (PTB)"/>
    <property type="match status" value="1"/>
</dbReference>
<dbReference type="GO" id="GO:0042147">
    <property type="term" value="P:retrograde transport, endosome to Golgi"/>
    <property type="evidence" value="ECO:0007669"/>
    <property type="project" value="TreeGrafter"/>
</dbReference>
<dbReference type="CDD" id="cd13288">
    <property type="entry name" value="PH_Ses"/>
    <property type="match status" value="1"/>
</dbReference>
<comment type="caution">
    <text evidence="2">The sequence shown here is derived from an EMBL/GenBank/DDBJ whole genome shotgun (WGS) entry which is preliminary data.</text>
</comment>
<name>A0AAD5KW68_9CRUS</name>
<dbReference type="GO" id="GO:0007032">
    <property type="term" value="P:endosome organization"/>
    <property type="evidence" value="ECO:0007669"/>
    <property type="project" value="TreeGrafter"/>
</dbReference>
<dbReference type="InterPro" id="IPR001849">
    <property type="entry name" value="PH_domain"/>
</dbReference>
<dbReference type="FunFam" id="2.30.29.30:FF:000378">
    <property type="entry name" value="Uncharacterized protein, isoform A"/>
    <property type="match status" value="1"/>
</dbReference>
<dbReference type="EMBL" id="WJBH02000010">
    <property type="protein sequence ID" value="KAI9551575.1"/>
    <property type="molecule type" value="Genomic_DNA"/>
</dbReference>
<dbReference type="GO" id="GO:0005802">
    <property type="term" value="C:trans-Golgi network"/>
    <property type="evidence" value="ECO:0007669"/>
    <property type="project" value="TreeGrafter"/>
</dbReference>
<feature type="domain" description="PH" evidence="1">
    <location>
        <begin position="18"/>
        <end position="114"/>
    </location>
</feature>
<dbReference type="PANTHER" id="PTHR22902">
    <property type="entry name" value="SESQUIPEDALIAN"/>
    <property type="match status" value="1"/>
</dbReference>
<gene>
    <name evidence="2" type="ORF">GHT06_021908</name>
</gene>
<dbReference type="GO" id="GO:0005829">
    <property type="term" value="C:cytosol"/>
    <property type="evidence" value="ECO:0007669"/>
    <property type="project" value="GOC"/>
</dbReference>
<dbReference type="GO" id="GO:0005769">
    <property type="term" value="C:early endosome"/>
    <property type="evidence" value="ECO:0007669"/>
    <property type="project" value="TreeGrafter"/>
</dbReference>
<dbReference type="SMART" id="SM00233">
    <property type="entry name" value="PH"/>
    <property type="match status" value="1"/>
</dbReference>
<accession>A0AAD5KW68</accession>
<dbReference type="PANTHER" id="PTHR22902:SF53">
    <property type="entry name" value="INOSITOL PHOSPHATASE INTERACTING PROTEIN, ISOFORM A"/>
    <property type="match status" value="1"/>
</dbReference>
<sequence length="227" mass="25960">MKVNEKNLIAIANAPNLVVDKEGWLNKKGENSKGFQKRWFVLKGNLLYYFEKRTDKEPAGVVIVEGCTVELSEEDEAYSFNIKFHGPGDRTFVLSAENQELMEEWMKAVTCASYDYMKVMVTELQKQVDELTELERLRKLGFNSVIDGSAQPPVVPTRQRHNPFNLVEREANINVATQKVNKKQNFSSIHNEYGQQIIRERDVWKKNKKSKGSSGTSTISEDVLVVL</sequence>
<dbReference type="GO" id="GO:0055037">
    <property type="term" value="C:recycling endosome"/>
    <property type="evidence" value="ECO:0007669"/>
    <property type="project" value="TreeGrafter"/>
</dbReference>
<evidence type="ECO:0000259" key="1">
    <source>
        <dbReference type="PROSITE" id="PS50003"/>
    </source>
</evidence>
<dbReference type="InterPro" id="IPR045188">
    <property type="entry name" value="Boi1/Boi2-like"/>
</dbReference>
<dbReference type="SUPFAM" id="SSF50729">
    <property type="entry name" value="PH domain-like"/>
    <property type="match status" value="1"/>
</dbReference>
<protein>
    <recommendedName>
        <fullName evidence="1">PH domain-containing protein</fullName>
    </recommendedName>
</protein>
<proteinExistence type="predicted"/>